<feature type="domain" description="Dienelactone hydrolase" evidence="2">
    <location>
        <begin position="21"/>
        <end position="90"/>
    </location>
</feature>
<feature type="non-terminal residue" evidence="3">
    <location>
        <position position="97"/>
    </location>
</feature>
<dbReference type="Pfam" id="PF01738">
    <property type="entry name" value="DLH"/>
    <property type="match status" value="1"/>
</dbReference>
<evidence type="ECO:0000259" key="2">
    <source>
        <dbReference type="Pfam" id="PF01738"/>
    </source>
</evidence>
<keyword evidence="4" id="KW-1185">Reference proteome</keyword>
<accession>A0AAV4CA99</accession>
<reference evidence="3 4" key="1">
    <citation type="journal article" date="2021" name="Elife">
        <title>Chloroplast acquisition without the gene transfer in kleptoplastic sea slugs, Plakobranchus ocellatus.</title>
        <authorList>
            <person name="Maeda T."/>
            <person name="Takahashi S."/>
            <person name="Yoshida T."/>
            <person name="Shimamura S."/>
            <person name="Takaki Y."/>
            <person name="Nagai Y."/>
            <person name="Toyoda A."/>
            <person name="Suzuki Y."/>
            <person name="Arimoto A."/>
            <person name="Ishii H."/>
            <person name="Satoh N."/>
            <person name="Nishiyama T."/>
            <person name="Hasebe M."/>
            <person name="Maruyama T."/>
            <person name="Minagawa J."/>
            <person name="Obokata J."/>
            <person name="Shigenobu S."/>
        </authorList>
    </citation>
    <scope>NUCLEOTIDE SEQUENCE [LARGE SCALE GENOMIC DNA]</scope>
</reference>
<sequence>MASKRVECPSENKAGPVPAMLTGDPKTTPRGIIVLQEWWGLNDQIQDCGKDVSNGAKAVAIVPDLYRGKVTTDNEEAGHLMGNLDWQGAVADIRACA</sequence>
<protein>
    <submittedName>
        <fullName evidence="3">Dienelactone hydrolase family protein</fullName>
    </submittedName>
</protein>
<dbReference type="PANTHER" id="PTHR46623">
    <property type="entry name" value="CARBOXYMETHYLENEBUTENOLIDASE-RELATED"/>
    <property type="match status" value="1"/>
</dbReference>
<feature type="compositionally biased region" description="Basic and acidic residues" evidence="1">
    <location>
        <begin position="1"/>
        <end position="10"/>
    </location>
</feature>
<evidence type="ECO:0000313" key="3">
    <source>
        <dbReference type="EMBL" id="GFO28202.1"/>
    </source>
</evidence>
<evidence type="ECO:0000256" key="1">
    <source>
        <dbReference type="SAM" id="MobiDB-lite"/>
    </source>
</evidence>
<evidence type="ECO:0000313" key="4">
    <source>
        <dbReference type="Proteomes" id="UP000735302"/>
    </source>
</evidence>
<dbReference type="Proteomes" id="UP000735302">
    <property type="component" value="Unassembled WGS sequence"/>
</dbReference>
<dbReference type="AlphaFoldDB" id="A0AAV4CA99"/>
<organism evidence="3 4">
    <name type="scientific">Plakobranchus ocellatus</name>
    <dbReference type="NCBI Taxonomy" id="259542"/>
    <lineage>
        <taxon>Eukaryota</taxon>
        <taxon>Metazoa</taxon>
        <taxon>Spiralia</taxon>
        <taxon>Lophotrochozoa</taxon>
        <taxon>Mollusca</taxon>
        <taxon>Gastropoda</taxon>
        <taxon>Heterobranchia</taxon>
        <taxon>Euthyneura</taxon>
        <taxon>Panpulmonata</taxon>
        <taxon>Sacoglossa</taxon>
        <taxon>Placobranchoidea</taxon>
        <taxon>Plakobranchidae</taxon>
        <taxon>Plakobranchus</taxon>
    </lineage>
</organism>
<dbReference type="Gene3D" id="3.40.50.1820">
    <property type="entry name" value="alpha/beta hydrolase"/>
    <property type="match status" value="1"/>
</dbReference>
<dbReference type="EMBL" id="BLXT01006010">
    <property type="protein sequence ID" value="GFO28202.1"/>
    <property type="molecule type" value="Genomic_DNA"/>
</dbReference>
<dbReference type="PANTHER" id="PTHR46623:SF6">
    <property type="entry name" value="ALPHA_BETA-HYDROLASES SUPERFAMILY PROTEIN"/>
    <property type="match status" value="1"/>
</dbReference>
<name>A0AAV4CA99_9GAST</name>
<comment type="caution">
    <text evidence="3">The sequence shown here is derived from an EMBL/GenBank/DDBJ whole genome shotgun (WGS) entry which is preliminary data.</text>
</comment>
<dbReference type="InterPro" id="IPR002925">
    <property type="entry name" value="Dienelactn_hydro"/>
</dbReference>
<dbReference type="InterPro" id="IPR051049">
    <property type="entry name" value="Dienelactone_hydrolase-like"/>
</dbReference>
<feature type="region of interest" description="Disordered" evidence="1">
    <location>
        <begin position="1"/>
        <end position="26"/>
    </location>
</feature>
<dbReference type="InterPro" id="IPR029058">
    <property type="entry name" value="AB_hydrolase_fold"/>
</dbReference>
<dbReference type="GO" id="GO:0016787">
    <property type="term" value="F:hydrolase activity"/>
    <property type="evidence" value="ECO:0007669"/>
    <property type="project" value="UniProtKB-KW"/>
</dbReference>
<proteinExistence type="predicted"/>
<gene>
    <name evidence="3" type="ORF">PoB_005470700</name>
</gene>
<keyword evidence="3" id="KW-0378">Hydrolase</keyword>